<gene>
    <name evidence="2" type="ORF">KHX94_00020</name>
</gene>
<evidence type="ECO:0000313" key="2">
    <source>
        <dbReference type="EMBL" id="QVK23271.1"/>
    </source>
</evidence>
<proteinExistence type="predicted"/>
<dbReference type="Proteomes" id="UP000676428">
    <property type="component" value="Chromosome"/>
</dbReference>
<feature type="region of interest" description="Disordered" evidence="1">
    <location>
        <begin position="106"/>
        <end position="155"/>
    </location>
</feature>
<organism evidence="2 3">
    <name type="scientific">Shewanella dokdonensis</name>
    <dbReference type="NCBI Taxonomy" id="712036"/>
    <lineage>
        <taxon>Bacteria</taxon>
        <taxon>Pseudomonadati</taxon>
        <taxon>Pseudomonadota</taxon>
        <taxon>Gammaproteobacteria</taxon>
        <taxon>Alteromonadales</taxon>
        <taxon>Shewanellaceae</taxon>
        <taxon>Shewanella</taxon>
    </lineage>
</organism>
<evidence type="ECO:0000256" key="1">
    <source>
        <dbReference type="SAM" id="MobiDB-lite"/>
    </source>
</evidence>
<protein>
    <submittedName>
        <fullName evidence="2">Uncharacterized protein</fullName>
    </submittedName>
</protein>
<name>A0ABX8DGD1_9GAMM</name>
<dbReference type="EMBL" id="CP074572">
    <property type="protein sequence ID" value="QVK23271.1"/>
    <property type="molecule type" value="Genomic_DNA"/>
</dbReference>
<sequence length="155" mass="16479">MDKSGAGRIGFRQQAYDASTWGQFNEIYHTGHKPSYAEVGAAPATHSHSWSQVANIPVTASRWPAWNEVSSKPATFPPAAHTHDYVPTARKVNGKALTADISLTAADVGPQPPRTATAGVRCPVFPPPPVAGRPGMKSAVNRQVSHPRPIATPAR</sequence>
<keyword evidence="3" id="KW-1185">Reference proteome</keyword>
<dbReference type="RefSeq" id="WP_213681907.1">
    <property type="nucleotide sequence ID" value="NZ_CP074572.1"/>
</dbReference>
<reference evidence="2 3" key="1">
    <citation type="journal article" date="2012" name="Int. J. Syst. Evol. Microbiol.">
        <title>Shewanella dokdonensis sp. nov., isolated from seawater.</title>
        <authorList>
            <person name="Sung H.R."/>
            <person name="Yoon J.H."/>
            <person name="Ghim S.Y."/>
        </authorList>
    </citation>
    <scope>NUCLEOTIDE SEQUENCE [LARGE SCALE GENOMIC DNA]</scope>
    <source>
        <strain evidence="2 3">DSM 23626</strain>
    </source>
</reference>
<evidence type="ECO:0000313" key="3">
    <source>
        <dbReference type="Proteomes" id="UP000676428"/>
    </source>
</evidence>
<accession>A0ABX8DGD1</accession>